<evidence type="ECO:0000313" key="5">
    <source>
        <dbReference type="EMBL" id="ANN78069.1"/>
    </source>
</evidence>
<evidence type="ECO:0000256" key="1">
    <source>
        <dbReference type="ARBA" id="ARBA00023015"/>
    </source>
</evidence>
<organism evidence="5 6">
    <name type="scientific">Bordetella flabilis</name>
    <dbReference type="NCBI Taxonomy" id="463014"/>
    <lineage>
        <taxon>Bacteria</taxon>
        <taxon>Pseudomonadati</taxon>
        <taxon>Pseudomonadota</taxon>
        <taxon>Betaproteobacteria</taxon>
        <taxon>Burkholderiales</taxon>
        <taxon>Alcaligenaceae</taxon>
        <taxon>Bordetella</taxon>
    </lineage>
</organism>
<evidence type="ECO:0000256" key="3">
    <source>
        <dbReference type="ARBA" id="ARBA00023163"/>
    </source>
</evidence>
<dbReference type="SUPFAM" id="SSF48008">
    <property type="entry name" value="GntR ligand-binding domain-like"/>
    <property type="match status" value="1"/>
</dbReference>
<accession>A0A193GFK0</accession>
<dbReference type="Pfam" id="PF07729">
    <property type="entry name" value="FCD"/>
    <property type="match status" value="1"/>
</dbReference>
<protein>
    <recommendedName>
        <fullName evidence="4">HTH gntR-type domain-containing protein</fullName>
    </recommendedName>
</protein>
<name>A0A193GFK0_9BORD</name>
<dbReference type="CDD" id="cd07377">
    <property type="entry name" value="WHTH_GntR"/>
    <property type="match status" value="1"/>
</dbReference>
<dbReference type="InterPro" id="IPR036388">
    <property type="entry name" value="WH-like_DNA-bd_sf"/>
</dbReference>
<reference evidence="5 6" key="1">
    <citation type="submission" date="2016-06" db="EMBL/GenBank/DDBJ databases">
        <title>Complete genome sequences of Bordetella bronchialis and Bordetella flabilis.</title>
        <authorList>
            <person name="LiPuma J.J."/>
            <person name="Spilker T."/>
        </authorList>
    </citation>
    <scope>NUCLEOTIDE SEQUENCE [LARGE SCALE GENOMIC DNA]</scope>
    <source>
        <strain evidence="5 6">AU10664</strain>
    </source>
</reference>
<dbReference type="Gene3D" id="1.20.120.530">
    <property type="entry name" value="GntR ligand-binding domain-like"/>
    <property type="match status" value="1"/>
</dbReference>
<sequence length="242" mass="27970">MLKAPMPKLSTPEMIVRTIQKMIQRGRFQPGQKLPGQRELAEHLNVSRASLREALSTLEALDLVRTRAGQGTYIHDRKLAKPLPMHDWKFADQYALSEVYEFRYFTETAAARLAAVQIEDREIATLREYHAKLARALQEEDVMVSTSHDYEFHRYIMLCSRNRLFVDLYDRFQKIFHETQMLPYARHERLSEVIEEHGRIVEAIARRDGDAAADCLGQHLLNATERIGIPMTRVGPGADRKP</sequence>
<dbReference type="SMART" id="SM00895">
    <property type="entry name" value="FCD"/>
    <property type="match status" value="1"/>
</dbReference>
<dbReference type="GO" id="GO:0003700">
    <property type="term" value="F:DNA-binding transcription factor activity"/>
    <property type="evidence" value="ECO:0007669"/>
    <property type="project" value="InterPro"/>
</dbReference>
<dbReference type="EMBL" id="CP016172">
    <property type="protein sequence ID" value="ANN78069.1"/>
    <property type="molecule type" value="Genomic_DNA"/>
</dbReference>
<feature type="domain" description="HTH gntR-type" evidence="4">
    <location>
        <begin position="9"/>
        <end position="77"/>
    </location>
</feature>
<dbReference type="OrthoDB" id="9028214at2"/>
<dbReference type="InterPro" id="IPR036390">
    <property type="entry name" value="WH_DNA-bd_sf"/>
</dbReference>
<dbReference type="RefSeq" id="WP_066658833.1">
    <property type="nucleotide sequence ID" value="NZ_CBCSCL010000001.1"/>
</dbReference>
<dbReference type="Gene3D" id="1.10.10.10">
    <property type="entry name" value="Winged helix-like DNA-binding domain superfamily/Winged helix DNA-binding domain"/>
    <property type="match status" value="1"/>
</dbReference>
<keyword evidence="6" id="KW-1185">Reference proteome</keyword>
<keyword evidence="3" id="KW-0804">Transcription</keyword>
<dbReference type="PANTHER" id="PTHR43537:SF49">
    <property type="entry name" value="TRANSCRIPTIONAL REGULATORY PROTEIN"/>
    <property type="match status" value="1"/>
</dbReference>
<keyword evidence="1" id="KW-0805">Transcription regulation</keyword>
<dbReference type="SUPFAM" id="SSF46785">
    <property type="entry name" value="Winged helix' DNA-binding domain"/>
    <property type="match status" value="1"/>
</dbReference>
<dbReference type="Pfam" id="PF00392">
    <property type="entry name" value="GntR"/>
    <property type="match status" value="1"/>
</dbReference>
<dbReference type="PRINTS" id="PR00035">
    <property type="entry name" value="HTHGNTR"/>
</dbReference>
<dbReference type="InterPro" id="IPR008920">
    <property type="entry name" value="TF_FadR/GntR_C"/>
</dbReference>
<dbReference type="STRING" id="463014.BAU07_14090"/>
<dbReference type="Proteomes" id="UP000091926">
    <property type="component" value="Chromosome"/>
</dbReference>
<dbReference type="GO" id="GO:0003677">
    <property type="term" value="F:DNA binding"/>
    <property type="evidence" value="ECO:0007669"/>
    <property type="project" value="UniProtKB-KW"/>
</dbReference>
<dbReference type="SMART" id="SM00345">
    <property type="entry name" value="HTH_GNTR"/>
    <property type="match status" value="1"/>
</dbReference>
<dbReference type="InterPro" id="IPR011711">
    <property type="entry name" value="GntR_C"/>
</dbReference>
<dbReference type="PROSITE" id="PS50949">
    <property type="entry name" value="HTH_GNTR"/>
    <property type="match status" value="1"/>
</dbReference>
<dbReference type="AlphaFoldDB" id="A0A193GFK0"/>
<evidence type="ECO:0000313" key="6">
    <source>
        <dbReference type="Proteomes" id="UP000091926"/>
    </source>
</evidence>
<evidence type="ECO:0000256" key="2">
    <source>
        <dbReference type="ARBA" id="ARBA00023125"/>
    </source>
</evidence>
<dbReference type="KEGG" id="bfz:BAU07_14090"/>
<evidence type="ECO:0000259" key="4">
    <source>
        <dbReference type="PROSITE" id="PS50949"/>
    </source>
</evidence>
<dbReference type="InterPro" id="IPR000524">
    <property type="entry name" value="Tscrpt_reg_HTH_GntR"/>
</dbReference>
<dbReference type="PANTHER" id="PTHR43537">
    <property type="entry name" value="TRANSCRIPTIONAL REGULATOR, GNTR FAMILY"/>
    <property type="match status" value="1"/>
</dbReference>
<keyword evidence="2" id="KW-0238">DNA-binding</keyword>
<gene>
    <name evidence="5" type="ORF">BAU07_14090</name>
</gene>
<proteinExistence type="predicted"/>